<dbReference type="GO" id="GO:0015288">
    <property type="term" value="F:porin activity"/>
    <property type="evidence" value="ECO:0007669"/>
    <property type="project" value="TreeGrafter"/>
</dbReference>
<dbReference type="AlphaFoldDB" id="A0A1G8E0C5"/>
<reference evidence="10" key="1">
    <citation type="submission" date="2016-10" db="EMBL/GenBank/DDBJ databases">
        <authorList>
            <person name="Varghese N."/>
            <person name="Submissions S."/>
        </authorList>
    </citation>
    <scope>NUCLEOTIDE SEQUENCE [LARGE SCALE GENOMIC DNA]</scope>
    <source>
        <strain evidence="10">CCM 7469</strain>
    </source>
</reference>
<evidence type="ECO:0000313" key="9">
    <source>
        <dbReference type="EMBL" id="SDH63363.1"/>
    </source>
</evidence>
<dbReference type="STRING" id="428992.SAMN05216272_102264"/>
<evidence type="ECO:0000256" key="5">
    <source>
        <dbReference type="ARBA" id="ARBA00022692"/>
    </source>
</evidence>
<dbReference type="SUPFAM" id="SSF56954">
    <property type="entry name" value="Outer membrane efflux proteins (OEP)"/>
    <property type="match status" value="1"/>
</dbReference>
<keyword evidence="10" id="KW-1185">Reference proteome</keyword>
<dbReference type="GO" id="GO:0008233">
    <property type="term" value="F:peptidase activity"/>
    <property type="evidence" value="ECO:0007669"/>
    <property type="project" value="UniProtKB-KW"/>
</dbReference>
<dbReference type="NCBIfam" id="TIGR01844">
    <property type="entry name" value="type_I_sec_TolC"/>
    <property type="match status" value="1"/>
</dbReference>
<evidence type="ECO:0000256" key="8">
    <source>
        <dbReference type="SAM" id="SignalP"/>
    </source>
</evidence>
<keyword evidence="4" id="KW-1134">Transmembrane beta strand</keyword>
<gene>
    <name evidence="9" type="ORF">SAMN05216272_102264</name>
</gene>
<accession>A0A1G8E0C5</accession>
<dbReference type="OrthoDB" id="9813458at2"/>
<dbReference type="InterPro" id="IPR003423">
    <property type="entry name" value="OMP_efflux"/>
</dbReference>
<dbReference type="GO" id="GO:0015562">
    <property type="term" value="F:efflux transmembrane transporter activity"/>
    <property type="evidence" value="ECO:0007669"/>
    <property type="project" value="InterPro"/>
</dbReference>
<dbReference type="RefSeq" id="WP_090261528.1">
    <property type="nucleotide sequence ID" value="NZ_FNDS01000002.1"/>
</dbReference>
<evidence type="ECO:0000256" key="7">
    <source>
        <dbReference type="ARBA" id="ARBA00023237"/>
    </source>
</evidence>
<keyword evidence="9" id="KW-0378">Hydrolase</keyword>
<sequence>MSTRVALALCIASLAPSVHALDLREAWGILQYQGPLYLSAVHERDAALENRNLGKAGLLPQANLNAYQSHINGTQRQPDAYGRSHDSDLNYNAKSAVVQVRQPLFNKEKLATYRQGKHQADMGEAVFDAKAQDVAVQLAGRYFDVLLAHQTIELAEAKLRAYALQVVSTTRRRELGEGTVTDIDTAVARRDLANAELIEARDHLLVARRLLQELIGETPDTIATLQGNFPTPGLQPATLSEWLLKARVDSPNIAARRLGVSVAEQEVAKARAGHWPTLDLVAGYTAADSESLSTLDQRNRYASIGVELNVPLFSGGYVSAHVRQTAASREQAEDDLNATREAVLSNTTREFLGVQNGEVRVHALEVAVRSSEKALASAKKSFLAGSSTNTDILDAEQQVFNAQRDLFEAKLRYLLSRLRLAALVGALGEDDIDQVNAYLGPQLRF</sequence>
<dbReference type="InterPro" id="IPR051906">
    <property type="entry name" value="TolC-like"/>
</dbReference>
<dbReference type="PANTHER" id="PTHR30026:SF20">
    <property type="entry name" value="OUTER MEMBRANE PROTEIN TOLC"/>
    <property type="match status" value="1"/>
</dbReference>
<keyword evidence="3" id="KW-0813">Transport</keyword>
<comment type="similarity">
    <text evidence="2">Belongs to the outer membrane factor (OMF) (TC 1.B.17) family.</text>
</comment>
<evidence type="ECO:0000256" key="6">
    <source>
        <dbReference type="ARBA" id="ARBA00023136"/>
    </source>
</evidence>
<dbReference type="Proteomes" id="UP000199636">
    <property type="component" value="Unassembled WGS sequence"/>
</dbReference>
<comment type="subcellular location">
    <subcellularLocation>
        <location evidence="1">Cell outer membrane</location>
    </subcellularLocation>
</comment>
<dbReference type="InterPro" id="IPR010130">
    <property type="entry name" value="T1SS_OMP_TolC"/>
</dbReference>
<dbReference type="Pfam" id="PF02321">
    <property type="entry name" value="OEP"/>
    <property type="match status" value="2"/>
</dbReference>
<dbReference type="GO" id="GO:1990281">
    <property type="term" value="C:efflux pump complex"/>
    <property type="evidence" value="ECO:0007669"/>
    <property type="project" value="TreeGrafter"/>
</dbReference>
<keyword evidence="8" id="KW-0732">Signal</keyword>
<evidence type="ECO:0000256" key="4">
    <source>
        <dbReference type="ARBA" id="ARBA00022452"/>
    </source>
</evidence>
<evidence type="ECO:0000256" key="1">
    <source>
        <dbReference type="ARBA" id="ARBA00004442"/>
    </source>
</evidence>
<keyword evidence="7" id="KW-0998">Cell outer membrane</keyword>
<name>A0A1G8E0C5_9PSED</name>
<organism evidence="9 10">
    <name type="scientific">Pseudomonas panipatensis</name>
    <dbReference type="NCBI Taxonomy" id="428992"/>
    <lineage>
        <taxon>Bacteria</taxon>
        <taxon>Pseudomonadati</taxon>
        <taxon>Pseudomonadota</taxon>
        <taxon>Gammaproteobacteria</taxon>
        <taxon>Pseudomonadales</taxon>
        <taxon>Pseudomonadaceae</taxon>
        <taxon>Pseudomonas</taxon>
    </lineage>
</organism>
<dbReference type="GO" id="GO:0009279">
    <property type="term" value="C:cell outer membrane"/>
    <property type="evidence" value="ECO:0007669"/>
    <property type="project" value="UniProtKB-SubCell"/>
</dbReference>
<keyword evidence="9" id="KW-0645">Protease</keyword>
<proteinExistence type="inferred from homology"/>
<dbReference type="EMBL" id="FNDS01000002">
    <property type="protein sequence ID" value="SDH63363.1"/>
    <property type="molecule type" value="Genomic_DNA"/>
</dbReference>
<dbReference type="PANTHER" id="PTHR30026">
    <property type="entry name" value="OUTER MEMBRANE PROTEIN TOLC"/>
    <property type="match status" value="1"/>
</dbReference>
<dbReference type="GO" id="GO:0006508">
    <property type="term" value="P:proteolysis"/>
    <property type="evidence" value="ECO:0007669"/>
    <property type="project" value="UniProtKB-KW"/>
</dbReference>
<evidence type="ECO:0000256" key="3">
    <source>
        <dbReference type="ARBA" id="ARBA00022448"/>
    </source>
</evidence>
<keyword evidence="5" id="KW-0812">Transmembrane</keyword>
<feature type="chain" id="PRO_5011678364" evidence="8">
    <location>
        <begin position="21"/>
        <end position="445"/>
    </location>
</feature>
<keyword evidence="6" id="KW-0472">Membrane</keyword>
<dbReference type="Gene3D" id="1.20.1600.10">
    <property type="entry name" value="Outer membrane efflux proteins (OEP)"/>
    <property type="match status" value="1"/>
</dbReference>
<evidence type="ECO:0000313" key="10">
    <source>
        <dbReference type="Proteomes" id="UP000199636"/>
    </source>
</evidence>
<feature type="signal peptide" evidence="8">
    <location>
        <begin position="1"/>
        <end position="20"/>
    </location>
</feature>
<evidence type="ECO:0000256" key="2">
    <source>
        <dbReference type="ARBA" id="ARBA00007613"/>
    </source>
</evidence>
<protein>
    <submittedName>
        <fullName evidence="9">Outer membrane protein, protease secretion system</fullName>
    </submittedName>
</protein>